<accession>A0ABD0Q798</accession>
<evidence type="ECO:0000256" key="1">
    <source>
        <dbReference type="SAM" id="MobiDB-lite"/>
    </source>
</evidence>
<keyword evidence="3" id="KW-1185">Reference proteome</keyword>
<feature type="region of interest" description="Disordered" evidence="1">
    <location>
        <begin position="1"/>
        <end position="65"/>
    </location>
</feature>
<reference evidence="2 3" key="1">
    <citation type="submission" date="2024-05" db="EMBL/GenBank/DDBJ databases">
        <title>Genome sequencing and assembly of Indian major carp, Cirrhinus mrigala (Hamilton, 1822).</title>
        <authorList>
            <person name="Mohindra V."/>
            <person name="Chowdhury L.M."/>
            <person name="Lal K."/>
            <person name="Jena J.K."/>
        </authorList>
    </citation>
    <scope>NUCLEOTIDE SEQUENCE [LARGE SCALE GENOMIC DNA]</scope>
    <source>
        <strain evidence="2">CM1030</strain>
        <tissue evidence="2">Blood</tissue>
    </source>
</reference>
<comment type="caution">
    <text evidence="2">The sequence shown here is derived from an EMBL/GenBank/DDBJ whole genome shotgun (WGS) entry which is preliminary data.</text>
</comment>
<sequence length="65" mass="6817">MRNRKASGAVRPFPSVPVVMAKAGTKGGNHEKDAPEDTSPTQLIPRGGDHQEDKTLHSSANGLPA</sequence>
<dbReference type="Proteomes" id="UP001529510">
    <property type="component" value="Unassembled WGS sequence"/>
</dbReference>
<gene>
    <name evidence="2" type="ORF">M9458_021524</name>
</gene>
<feature type="compositionally biased region" description="Basic and acidic residues" evidence="1">
    <location>
        <begin position="47"/>
        <end position="56"/>
    </location>
</feature>
<feature type="non-terminal residue" evidence="2">
    <location>
        <position position="1"/>
    </location>
</feature>
<dbReference type="EMBL" id="JAMKFB020000010">
    <property type="protein sequence ID" value="KAL0182149.1"/>
    <property type="molecule type" value="Genomic_DNA"/>
</dbReference>
<dbReference type="AlphaFoldDB" id="A0ABD0Q798"/>
<protein>
    <submittedName>
        <fullName evidence="2">Uncharacterized protein</fullName>
    </submittedName>
</protein>
<name>A0ABD0Q798_CIRMR</name>
<proteinExistence type="predicted"/>
<evidence type="ECO:0000313" key="3">
    <source>
        <dbReference type="Proteomes" id="UP001529510"/>
    </source>
</evidence>
<evidence type="ECO:0000313" key="2">
    <source>
        <dbReference type="EMBL" id="KAL0182149.1"/>
    </source>
</evidence>
<organism evidence="2 3">
    <name type="scientific">Cirrhinus mrigala</name>
    <name type="common">Mrigala</name>
    <dbReference type="NCBI Taxonomy" id="683832"/>
    <lineage>
        <taxon>Eukaryota</taxon>
        <taxon>Metazoa</taxon>
        <taxon>Chordata</taxon>
        <taxon>Craniata</taxon>
        <taxon>Vertebrata</taxon>
        <taxon>Euteleostomi</taxon>
        <taxon>Actinopterygii</taxon>
        <taxon>Neopterygii</taxon>
        <taxon>Teleostei</taxon>
        <taxon>Ostariophysi</taxon>
        <taxon>Cypriniformes</taxon>
        <taxon>Cyprinidae</taxon>
        <taxon>Labeoninae</taxon>
        <taxon>Labeonini</taxon>
        <taxon>Cirrhinus</taxon>
    </lineage>
</organism>
<feature type="non-terminal residue" evidence="2">
    <location>
        <position position="65"/>
    </location>
</feature>